<gene>
    <name evidence="1" type="ORF">MUK42_33212</name>
</gene>
<accession>A0A9E7IK37</accession>
<dbReference type="Proteomes" id="UP001055439">
    <property type="component" value="Chromosome 9"/>
</dbReference>
<evidence type="ECO:0000313" key="2">
    <source>
        <dbReference type="Proteomes" id="UP001055439"/>
    </source>
</evidence>
<evidence type="ECO:0000313" key="1">
    <source>
        <dbReference type="EMBL" id="URE49779.1"/>
    </source>
</evidence>
<dbReference type="AlphaFoldDB" id="A0A9E7IK37"/>
<protein>
    <submittedName>
        <fullName evidence="1">Uncharacterized protein</fullName>
    </submittedName>
</protein>
<proteinExistence type="predicted"/>
<organism evidence="1 2">
    <name type="scientific">Musa troglodytarum</name>
    <name type="common">fe'i banana</name>
    <dbReference type="NCBI Taxonomy" id="320322"/>
    <lineage>
        <taxon>Eukaryota</taxon>
        <taxon>Viridiplantae</taxon>
        <taxon>Streptophyta</taxon>
        <taxon>Embryophyta</taxon>
        <taxon>Tracheophyta</taxon>
        <taxon>Spermatophyta</taxon>
        <taxon>Magnoliopsida</taxon>
        <taxon>Liliopsida</taxon>
        <taxon>Zingiberales</taxon>
        <taxon>Musaceae</taxon>
        <taxon>Musa</taxon>
    </lineage>
</organism>
<sequence>MMETEIEACIRNISVAGEGCDPARECRWSWFSRSLRHASLLLLSLTFEEQVDGLVPDSTMSHSEGTVVALCDGIPLA</sequence>
<reference evidence="1" key="1">
    <citation type="submission" date="2022-05" db="EMBL/GenBank/DDBJ databases">
        <title>The Musa troglodytarum L. genome provides insights into the mechanism of non-climacteric behaviour and enrichment of carotenoids.</title>
        <authorList>
            <person name="Wang J."/>
        </authorList>
    </citation>
    <scope>NUCLEOTIDE SEQUENCE</scope>
    <source>
        <tissue evidence="1">Leaf</tissue>
    </source>
</reference>
<keyword evidence="2" id="KW-1185">Reference proteome</keyword>
<name>A0A9E7IK37_9LILI</name>
<dbReference type="EMBL" id="CP097511">
    <property type="protein sequence ID" value="URE49779.1"/>
    <property type="molecule type" value="Genomic_DNA"/>
</dbReference>